<evidence type="ECO:0000313" key="1">
    <source>
        <dbReference type="EMBL" id="CAB0000447.1"/>
    </source>
</evidence>
<dbReference type="Proteomes" id="UP000479000">
    <property type="component" value="Unassembled WGS sequence"/>
</dbReference>
<organism evidence="1 2">
    <name type="scientific">Nesidiocoris tenuis</name>
    <dbReference type="NCBI Taxonomy" id="355587"/>
    <lineage>
        <taxon>Eukaryota</taxon>
        <taxon>Metazoa</taxon>
        <taxon>Ecdysozoa</taxon>
        <taxon>Arthropoda</taxon>
        <taxon>Hexapoda</taxon>
        <taxon>Insecta</taxon>
        <taxon>Pterygota</taxon>
        <taxon>Neoptera</taxon>
        <taxon>Paraneoptera</taxon>
        <taxon>Hemiptera</taxon>
        <taxon>Heteroptera</taxon>
        <taxon>Panheteroptera</taxon>
        <taxon>Cimicomorpha</taxon>
        <taxon>Miridae</taxon>
        <taxon>Dicyphina</taxon>
        <taxon>Nesidiocoris</taxon>
    </lineage>
</organism>
<dbReference type="EMBL" id="CADCXU010009496">
    <property type="protein sequence ID" value="CAB0000447.1"/>
    <property type="molecule type" value="Genomic_DNA"/>
</dbReference>
<dbReference type="SUPFAM" id="SSF49401">
    <property type="entry name" value="Bacterial adhesins"/>
    <property type="match status" value="1"/>
</dbReference>
<keyword evidence="2" id="KW-1185">Reference proteome</keyword>
<protein>
    <submittedName>
        <fullName evidence="1">Uncharacterized protein</fullName>
    </submittedName>
</protein>
<dbReference type="InterPro" id="IPR008966">
    <property type="entry name" value="Adhesion_dom_sf"/>
</dbReference>
<dbReference type="Gene3D" id="2.60.40.1090">
    <property type="entry name" value="Fimbrial-type adhesion domain"/>
    <property type="match status" value="1"/>
</dbReference>
<reference evidence="1 2" key="1">
    <citation type="submission" date="2020-02" db="EMBL/GenBank/DDBJ databases">
        <authorList>
            <person name="Ferguson B K."/>
        </authorList>
    </citation>
    <scope>NUCLEOTIDE SEQUENCE [LARGE SCALE GENOMIC DNA]</scope>
</reference>
<dbReference type="InterPro" id="IPR036937">
    <property type="entry name" value="Adhesion_dom_fimbrial_sf"/>
</dbReference>
<proteinExistence type="predicted"/>
<evidence type="ECO:0000313" key="2">
    <source>
        <dbReference type="Proteomes" id="UP000479000"/>
    </source>
</evidence>
<dbReference type="PANTHER" id="PTHR33420">
    <property type="entry name" value="FIMBRIAL SUBUNIT ELFA-RELATED"/>
    <property type="match status" value="1"/>
</dbReference>
<name>A0A6H5GAV5_9HEMI</name>
<feature type="non-terminal residue" evidence="1">
    <location>
        <position position="1"/>
    </location>
</feature>
<dbReference type="AlphaFoldDB" id="A0A6H5GAV5"/>
<dbReference type="PANTHER" id="PTHR33420:SF27">
    <property type="entry name" value="PROTEIN FIMG"/>
    <property type="match status" value="1"/>
</dbReference>
<accession>A0A6H5GAV5</accession>
<sequence length="212" mass="22731">VMCLRPVILLRQRLFVLKSSNFVMKRVRKKRMFKAAASITNSKAKTPALILWLVASILSYPVSADTQLNITGRIKSSPCKVDLPTGGLTVDLGQKILASSLAVAGSSTSWRPFSIVLSECPIAINKVTMTLNGTADQIENTMYANTGTSSRVQIEVQSSAGTSLGNMAQMVQNVDAASRGTTFNMQARVHSAQGNATPGTIVGTMQVTFTYQ</sequence>
<dbReference type="InterPro" id="IPR050263">
    <property type="entry name" value="Bact_Fimbrial_Adh_Pro"/>
</dbReference>
<gene>
    <name evidence="1" type="ORF">NTEN_LOCUS6331</name>
</gene>
<dbReference type="GO" id="GO:0043709">
    <property type="term" value="P:cell adhesion involved in single-species biofilm formation"/>
    <property type="evidence" value="ECO:0007669"/>
    <property type="project" value="TreeGrafter"/>
</dbReference>